<name>A0ABT3PWE1_9BACT</name>
<feature type="transmembrane region" description="Helical" evidence="1">
    <location>
        <begin position="119"/>
        <end position="137"/>
    </location>
</feature>
<dbReference type="Proteomes" id="UP001207337">
    <property type="component" value="Unassembled WGS sequence"/>
</dbReference>
<sequence>MEHSSTVEQQLRSFLLGVAAFIFIGTIAELYLLEHYEETQQWIPIILSVIGFFISAAAWRKPGRKILTTLRWIMGFIALSSLYGMYLHFMGNYQFTLEINPSFSAVEAIWPAIKGSYPLLAPGILFLSAILGVAATYRHPNLNK</sequence>
<feature type="transmembrane region" description="Helical" evidence="1">
    <location>
        <begin position="12"/>
        <end position="33"/>
    </location>
</feature>
<accession>A0ABT3PWE1</accession>
<dbReference type="EMBL" id="JAJNDC010000001">
    <property type="protein sequence ID" value="MCW9712165.1"/>
    <property type="molecule type" value="Genomic_DNA"/>
</dbReference>
<evidence type="ECO:0000313" key="2">
    <source>
        <dbReference type="EMBL" id="MCW9712165.1"/>
    </source>
</evidence>
<organism evidence="2 3">
    <name type="scientific">Fodinibius salicampi</name>
    <dbReference type="NCBI Taxonomy" id="1920655"/>
    <lineage>
        <taxon>Bacteria</taxon>
        <taxon>Pseudomonadati</taxon>
        <taxon>Balneolota</taxon>
        <taxon>Balneolia</taxon>
        <taxon>Balneolales</taxon>
        <taxon>Balneolaceae</taxon>
        <taxon>Fodinibius</taxon>
    </lineage>
</organism>
<feature type="transmembrane region" description="Helical" evidence="1">
    <location>
        <begin position="39"/>
        <end position="58"/>
    </location>
</feature>
<comment type="caution">
    <text evidence="2">The sequence shown here is derived from an EMBL/GenBank/DDBJ whole genome shotgun (WGS) entry which is preliminary data.</text>
</comment>
<dbReference type="RefSeq" id="WP_265787910.1">
    <property type="nucleotide sequence ID" value="NZ_BAABRS010000001.1"/>
</dbReference>
<proteinExistence type="predicted"/>
<keyword evidence="1" id="KW-1133">Transmembrane helix</keyword>
<keyword evidence="3" id="KW-1185">Reference proteome</keyword>
<keyword evidence="1" id="KW-0812">Transmembrane</keyword>
<feature type="transmembrane region" description="Helical" evidence="1">
    <location>
        <begin position="70"/>
        <end position="89"/>
    </location>
</feature>
<evidence type="ECO:0000313" key="3">
    <source>
        <dbReference type="Proteomes" id="UP001207337"/>
    </source>
</evidence>
<keyword evidence="1" id="KW-0472">Membrane</keyword>
<reference evidence="2 3" key="1">
    <citation type="submission" date="2021-11" db="EMBL/GenBank/DDBJ databases">
        <title>Aliifidinibius sp. nov., a new bacterium isolated from saline soil.</title>
        <authorList>
            <person name="Galisteo C."/>
            <person name="De La Haba R."/>
            <person name="Sanchez-Porro C."/>
            <person name="Ventosa A."/>
        </authorList>
    </citation>
    <scope>NUCLEOTIDE SEQUENCE [LARGE SCALE GENOMIC DNA]</scope>
    <source>
        <strain evidence="2 3">KACC 190600</strain>
    </source>
</reference>
<evidence type="ECO:0000256" key="1">
    <source>
        <dbReference type="SAM" id="Phobius"/>
    </source>
</evidence>
<protein>
    <submittedName>
        <fullName evidence="2">Uncharacterized protein</fullName>
    </submittedName>
</protein>
<gene>
    <name evidence="2" type="ORF">LQ318_04525</name>
</gene>